<proteinExistence type="predicted"/>
<sequence length="89" mass="9825">MARYYFDVQNGKPLVRDDEGAEFDSLEAAVHAAARSAAEIGTSRLARGDTSDVVIEMRDEQNQRVCTVTASMRIERHGPPHQGPHSWSA</sequence>
<comment type="caution">
    <text evidence="2">The sequence shown here is derived from an EMBL/GenBank/DDBJ whole genome shotgun (WGS) entry which is preliminary data.</text>
</comment>
<dbReference type="InterPro" id="IPR054189">
    <property type="entry name" value="DUF6894"/>
</dbReference>
<dbReference type="Proteomes" id="UP000403266">
    <property type="component" value="Unassembled WGS sequence"/>
</dbReference>
<protein>
    <recommendedName>
        <fullName evidence="1">DUF6894 domain-containing protein</fullName>
    </recommendedName>
</protein>
<accession>A0A5N7MLE2</accession>
<keyword evidence="3" id="KW-1185">Reference proteome</keyword>
<evidence type="ECO:0000259" key="1">
    <source>
        <dbReference type="Pfam" id="PF21834"/>
    </source>
</evidence>
<dbReference type="Pfam" id="PF21834">
    <property type="entry name" value="DUF6894"/>
    <property type="match status" value="1"/>
</dbReference>
<dbReference type="RefSeq" id="WP_152713987.1">
    <property type="nucleotide sequence ID" value="NZ_VOSJ01000101.1"/>
</dbReference>
<dbReference type="EMBL" id="VOSK01000101">
    <property type="protein sequence ID" value="MPR27668.1"/>
    <property type="molecule type" value="Genomic_DNA"/>
</dbReference>
<gene>
    <name evidence="2" type="ORF">FS320_21460</name>
</gene>
<feature type="domain" description="DUF6894" evidence="1">
    <location>
        <begin position="3"/>
        <end position="70"/>
    </location>
</feature>
<organism evidence="2 3">
    <name type="scientific">Microvirga tunisiensis</name>
    <dbReference type="NCBI Taxonomy" id="2108360"/>
    <lineage>
        <taxon>Bacteria</taxon>
        <taxon>Pseudomonadati</taxon>
        <taxon>Pseudomonadota</taxon>
        <taxon>Alphaproteobacteria</taxon>
        <taxon>Hyphomicrobiales</taxon>
        <taxon>Methylobacteriaceae</taxon>
        <taxon>Microvirga</taxon>
    </lineage>
</organism>
<name>A0A5N7MLE2_9HYPH</name>
<dbReference type="OrthoDB" id="8242967at2"/>
<evidence type="ECO:0000313" key="3">
    <source>
        <dbReference type="Proteomes" id="UP000403266"/>
    </source>
</evidence>
<dbReference type="AlphaFoldDB" id="A0A5N7MLE2"/>
<reference evidence="2 3" key="1">
    <citation type="journal article" date="2019" name="Syst. Appl. Microbiol.">
        <title>Microvirga tunisiensis sp. nov., a root nodule symbiotic bacterium isolated from Lupinus micranthus and L. luteus grown in Northern Tunisia.</title>
        <authorList>
            <person name="Msaddak A."/>
            <person name="Rejili M."/>
            <person name="Duran D."/>
            <person name="Mars M."/>
            <person name="Palacios J.M."/>
            <person name="Ruiz-Argueso T."/>
            <person name="Rey L."/>
            <person name="Imperial J."/>
        </authorList>
    </citation>
    <scope>NUCLEOTIDE SEQUENCE [LARGE SCALE GENOMIC DNA]</scope>
    <source>
        <strain evidence="2 3">Lmie10</strain>
    </source>
</reference>
<evidence type="ECO:0000313" key="2">
    <source>
        <dbReference type="EMBL" id="MPR27668.1"/>
    </source>
</evidence>